<dbReference type="AlphaFoldDB" id="A0A1W1WUC4"/>
<dbReference type="CDD" id="cd04465">
    <property type="entry name" value="S1_RPS1_repeat_ec2_hs2"/>
    <property type="match status" value="1"/>
</dbReference>
<dbReference type="NCBIfam" id="NF004956">
    <property type="entry name" value="PRK06299.1-6"/>
    <property type="match status" value="1"/>
</dbReference>
<reference evidence="7" key="1">
    <citation type="submission" date="2017-04" db="EMBL/GenBank/DDBJ databases">
        <authorList>
            <person name="Varghese N."/>
            <person name="Submissions S."/>
        </authorList>
    </citation>
    <scope>NUCLEOTIDE SEQUENCE [LARGE SCALE GENOMIC DNA]</scope>
    <source>
        <strain evidence="7">DSM 16512</strain>
    </source>
</reference>
<dbReference type="PROSITE" id="PS50126">
    <property type="entry name" value="S1"/>
    <property type="match status" value="6"/>
</dbReference>
<dbReference type="InterPro" id="IPR012340">
    <property type="entry name" value="NA-bd_OB-fold"/>
</dbReference>
<sequence>MEKEVNMGMENTGEDFAKMLEEHENKRSESRVIDGVIVEIQDNERVLVDVGEKQEGILNIKEIQDSEGNLLYQPGDTIKVMVSGYRNERPIISHKKAIAKEKVKSFIEANKDNLENMVIEGRIVGKNRGGYIVENDEGVQFFLPNSQSFFKNKPDTGRRVSAKILKIGENNDSIVISRKKFIQELAQKRKEIIDELMQEDKVVEGTVKKITNYGMFVEVAPGVEGLVHYNEISYKGPVNPAKYFNEGDKVNVKAINYESDKNRLSLSIKATQPDPWEEIKGELEPGDVINVTISNIEPYGAFVDLGNDIEGLLHISEMTWEKKPKHPSEYVKEGEQIDVEVTEIDIENRKLRVSLKNLLPKPFEEFLQNYKEGDVVEGEITSLTDFGAFVKIGAIEGLLHNQDLGWEKGLKAKDLFNVGDTTQVKIARIDREKERVSLDRKSLQESPLEKFAKTHKVGDVVKGTVRDIKDFGVFIQLEDGVDALVRNEDLAPLKKEELNKGDEIEGVISYLDTQNNRLRVSVRRLQKMKEKEALREINQEESTTLGDIIKEKLDRQG</sequence>
<dbReference type="SUPFAM" id="SSF50249">
    <property type="entry name" value="Nucleic acid-binding proteins"/>
    <property type="match status" value="6"/>
</dbReference>
<feature type="domain" description="S1 motif" evidence="5">
    <location>
        <begin position="116"/>
        <end position="179"/>
    </location>
</feature>
<dbReference type="OrthoDB" id="9804077at2"/>
<dbReference type="GO" id="GO:0006412">
    <property type="term" value="P:translation"/>
    <property type="evidence" value="ECO:0007669"/>
    <property type="project" value="TreeGrafter"/>
</dbReference>
<comment type="similarity">
    <text evidence="1">Belongs to the bacterial ribosomal protein bS1 family.</text>
</comment>
<dbReference type="GO" id="GO:0003735">
    <property type="term" value="F:structural constituent of ribosome"/>
    <property type="evidence" value="ECO:0007669"/>
    <property type="project" value="TreeGrafter"/>
</dbReference>
<feature type="domain" description="S1 motif" evidence="5">
    <location>
        <begin position="373"/>
        <end position="441"/>
    </location>
</feature>
<feature type="domain" description="S1 motif" evidence="5">
    <location>
        <begin position="458"/>
        <end position="523"/>
    </location>
</feature>
<dbReference type="EMBL" id="FWWZ01000001">
    <property type="protein sequence ID" value="SMC09333.1"/>
    <property type="molecule type" value="Genomic_DNA"/>
</dbReference>
<evidence type="ECO:0000256" key="3">
    <source>
        <dbReference type="ARBA" id="ARBA00023274"/>
    </source>
</evidence>
<dbReference type="GO" id="GO:0022627">
    <property type="term" value="C:cytosolic small ribosomal subunit"/>
    <property type="evidence" value="ECO:0007669"/>
    <property type="project" value="TreeGrafter"/>
</dbReference>
<feature type="domain" description="S1 motif" evidence="5">
    <location>
        <begin position="200"/>
        <end position="269"/>
    </location>
</feature>
<dbReference type="FunFam" id="2.40.50.140:FF:000103">
    <property type="entry name" value="protein RRP5 homolog"/>
    <property type="match status" value="1"/>
</dbReference>
<evidence type="ECO:0000313" key="6">
    <source>
        <dbReference type="EMBL" id="SMC09333.1"/>
    </source>
</evidence>
<accession>A0A1W1WUC4</accession>
<dbReference type="RefSeq" id="WP_143779635.1">
    <property type="nucleotide sequence ID" value="NZ_AP026671.1"/>
</dbReference>
<dbReference type="Pfam" id="PF00575">
    <property type="entry name" value="S1"/>
    <property type="match status" value="5"/>
</dbReference>
<evidence type="ECO:0000256" key="1">
    <source>
        <dbReference type="ARBA" id="ARBA00006767"/>
    </source>
</evidence>
<dbReference type="STRING" id="1069081.SAMN05660197_1140"/>
<protein>
    <submittedName>
        <fullName evidence="6">Small subunit ribosomal protein S1</fullName>
    </submittedName>
</protein>
<keyword evidence="2 6" id="KW-0689">Ribosomal protein</keyword>
<keyword evidence="3" id="KW-0687">Ribonucleoprotein</keyword>
<dbReference type="InterPro" id="IPR050437">
    <property type="entry name" value="Ribos_protein_bS1-like"/>
</dbReference>
<dbReference type="InterPro" id="IPR003029">
    <property type="entry name" value="S1_domain"/>
</dbReference>
<proteinExistence type="inferred from homology"/>
<dbReference type="Proteomes" id="UP000192602">
    <property type="component" value="Unassembled WGS sequence"/>
</dbReference>
<dbReference type="PANTHER" id="PTHR10724:SF7">
    <property type="entry name" value="SMALL RIBOSOMAL SUBUNIT PROTEIN BS1C"/>
    <property type="match status" value="1"/>
</dbReference>
<evidence type="ECO:0000256" key="2">
    <source>
        <dbReference type="ARBA" id="ARBA00022980"/>
    </source>
</evidence>
<feature type="domain" description="S1 motif" evidence="5">
    <location>
        <begin position="286"/>
        <end position="356"/>
    </location>
</feature>
<gene>
    <name evidence="6" type="ORF">SAMN05660197_1140</name>
</gene>
<dbReference type="Gene3D" id="2.40.50.140">
    <property type="entry name" value="Nucleic acid-binding proteins"/>
    <property type="match status" value="6"/>
</dbReference>
<dbReference type="PRINTS" id="PR00681">
    <property type="entry name" value="RIBOSOMALS1"/>
</dbReference>
<organism evidence="6 7">
    <name type="scientific">Nitratiruptor tergarcus DSM 16512</name>
    <dbReference type="NCBI Taxonomy" id="1069081"/>
    <lineage>
        <taxon>Bacteria</taxon>
        <taxon>Pseudomonadati</taxon>
        <taxon>Campylobacterota</taxon>
        <taxon>Epsilonproteobacteria</taxon>
        <taxon>Nautiliales</taxon>
        <taxon>Nitratiruptoraceae</taxon>
        <taxon>Nitratiruptor</taxon>
    </lineage>
</organism>
<keyword evidence="7" id="KW-1185">Reference proteome</keyword>
<evidence type="ECO:0000259" key="5">
    <source>
        <dbReference type="PROSITE" id="PS50126"/>
    </source>
</evidence>
<dbReference type="GO" id="GO:0003729">
    <property type="term" value="F:mRNA binding"/>
    <property type="evidence" value="ECO:0007669"/>
    <property type="project" value="TreeGrafter"/>
</dbReference>
<name>A0A1W1WUC4_9BACT</name>
<evidence type="ECO:0000313" key="7">
    <source>
        <dbReference type="Proteomes" id="UP000192602"/>
    </source>
</evidence>
<evidence type="ECO:0000256" key="4">
    <source>
        <dbReference type="ARBA" id="ARBA00025604"/>
    </source>
</evidence>
<comment type="function">
    <text evidence="4">Binds mRNA; thus facilitating recognition of the initiation point. It is needed to translate mRNA with a short Shine-Dalgarno (SD) purine-rich sequence.</text>
</comment>
<dbReference type="InterPro" id="IPR035104">
    <property type="entry name" value="Ribosomal_protein_S1-like"/>
</dbReference>
<feature type="domain" description="S1 motif" evidence="5">
    <location>
        <begin position="30"/>
        <end position="95"/>
    </location>
</feature>
<dbReference type="SMART" id="SM00316">
    <property type="entry name" value="S1"/>
    <property type="match status" value="6"/>
</dbReference>
<dbReference type="PANTHER" id="PTHR10724">
    <property type="entry name" value="30S RIBOSOMAL PROTEIN S1"/>
    <property type="match status" value="1"/>
</dbReference>